<keyword evidence="2" id="KW-1185">Reference proteome</keyword>
<gene>
    <name evidence="3" type="primary">SCLT1</name>
</gene>
<proteinExistence type="predicted"/>
<dbReference type="RefSeq" id="XP_026522786.1">
    <property type="nucleotide sequence ID" value="XM_026667001.1"/>
</dbReference>
<dbReference type="InterPro" id="IPR038911">
    <property type="entry name" value="SCLT1"/>
</dbReference>
<dbReference type="PANTHER" id="PTHR35970:SF1">
    <property type="entry name" value="SODIUM CHANNEL AND CLATHRIN LINKER 1"/>
    <property type="match status" value="1"/>
</dbReference>
<keyword evidence="1" id="KW-0175">Coiled coil</keyword>
<keyword evidence="3" id="KW-0406">Ion transport</keyword>
<organism evidence="2 3">
    <name type="scientific">Notechis scutatus</name>
    <name type="common">mainland tiger snake</name>
    <dbReference type="NCBI Taxonomy" id="8663"/>
    <lineage>
        <taxon>Eukaryota</taxon>
        <taxon>Metazoa</taxon>
        <taxon>Chordata</taxon>
        <taxon>Craniata</taxon>
        <taxon>Vertebrata</taxon>
        <taxon>Euteleostomi</taxon>
        <taxon>Lepidosauria</taxon>
        <taxon>Squamata</taxon>
        <taxon>Bifurcata</taxon>
        <taxon>Unidentata</taxon>
        <taxon>Episquamata</taxon>
        <taxon>Toxicofera</taxon>
        <taxon>Serpentes</taxon>
        <taxon>Colubroidea</taxon>
        <taxon>Elapidae</taxon>
        <taxon>Hydrophiinae</taxon>
        <taxon>Notechis</taxon>
    </lineage>
</organism>
<accession>A0A6J1TWL4</accession>
<keyword evidence="3" id="KW-0813">Transport</keyword>
<dbReference type="GO" id="GO:0034220">
    <property type="term" value="P:monoatomic ion transmembrane transport"/>
    <property type="evidence" value="ECO:0007669"/>
    <property type="project" value="UniProtKB-KW"/>
</dbReference>
<dbReference type="GeneID" id="113411781"/>
<dbReference type="CTD" id="132320"/>
<feature type="coiled-coil region" evidence="1">
    <location>
        <begin position="181"/>
        <end position="405"/>
    </location>
</feature>
<evidence type="ECO:0000313" key="3">
    <source>
        <dbReference type="RefSeq" id="XP_026522786.1"/>
    </source>
</evidence>
<dbReference type="AlphaFoldDB" id="A0A6J1TWL4"/>
<protein>
    <submittedName>
        <fullName evidence="3">Sodium channel and clathrin linker 1 isoform X3</fullName>
    </submittedName>
</protein>
<dbReference type="Proteomes" id="UP000504612">
    <property type="component" value="Unplaced"/>
</dbReference>
<evidence type="ECO:0000313" key="2">
    <source>
        <dbReference type="Proteomes" id="UP000504612"/>
    </source>
</evidence>
<dbReference type="GO" id="GO:0045162">
    <property type="term" value="P:clustering of voltage-gated sodium channels"/>
    <property type="evidence" value="ECO:0007669"/>
    <property type="project" value="InterPro"/>
</dbReference>
<evidence type="ECO:0000256" key="1">
    <source>
        <dbReference type="SAM" id="Coils"/>
    </source>
</evidence>
<sequence>MATDVKNNDFEDASITEHILIDQSLLPTIVAEYDKHLGEMNEQLKYCQMQLKEMRIKLEQVIKENERLHEELKEAIEKQLEALPSGSVSRDATFMDENVIRNLQEQLQLANKEKEHVLELWQMVSQELERLQQIYQEHMTEAQIHIVERQKQKDQLTSFQQITKQLHLTNEKTESINQVFLKTVTEQNVELEQLRKQQRQSKLDLRTTIAKADEMMRLVEELRSQLNRKEKEVLAAREKEEASDKRLQELQSSIKQLETRLCIATKDSKQLRSERTNLEEKIQELQAKCVNIEEEKYDAVAKVRDSVQLIEEANLQKNQAMLSEKQKEEEIENMKQAVSQLLQDAALRTRKEVENERKRYNIQISRLTEELTTLQMECGEKQSELERAIREKRAVEEELEKVYCEGRGNEADYRKLEELYQRCLNAERTKDDLHLSLQTAQNKIKQLELKYEEERCRCQENMCKLQSILDSEREKCGAISEERLKLQQGNEQLQKEMENLKKLTMEAQHTAKLKISTMENEHLLKEHGFEIRLKEMEDVSQNSVTELRRLLMAQQKATNRWKEETKKITEITESRINSLKTELSRQKLHTQDLFYQLERANEKVIESEKLMREYQEKVNRLQSRLNQAEERATTASQQLSAITLQKKKAAYLIEQKEMC</sequence>
<name>A0A6J1TWL4_9SAUR</name>
<feature type="coiled-coil region" evidence="1">
    <location>
        <begin position="597"/>
        <end position="645"/>
    </location>
</feature>
<feature type="coiled-coil region" evidence="1">
    <location>
        <begin position="430"/>
        <end position="510"/>
    </location>
</feature>
<dbReference type="GO" id="GO:0060271">
    <property type="term" value="P:cilium assembly"/>
    <property type="evidence" value="ECO:0007669"/>
    <property type="project" value="TreeGrafter"/>
</dbReference>
<feature type="coiled-coil region" evidence="1">
    <location>
        <begin position="51"/>
        <end position="120"/>
    </location>
</feature>
<keyword evidence="3" id="KW-0407">Ion channel</keyword>
<dbReference type="GO" id="GO:0005814">
    <property type="term" value="C:centriole"/>
    <property type="evidence" value="ECO:0007669"/>
    <property type="project" value="TreeGrafter"/>
</dbReference>
<reference evidence="3" key="1">
    <citation type="submission" date="2025-08" db="UniProtKB">
        <authorList>
            <consortium name="RefSeq"/>
        </authorList>
    </citation>
    <scope>IDENTIFICATION</scope>
</reference>
<dbReference type="PANTHER" id="PTHR35970">
    <property type="entry name" value="SODIUM CHANNEL AND CLATHRIN LINKER 1"/>
    <property type="match status" value="1"/>
</dbReference>